<evidence type="ECO:0000256" key="1">
    <source>
        <dbReference type="SAM" id="MobiDB-lite"/>
    </source>
</evidence>
<dbReference type="Pfam" id="PF11204">
    <property type="entry name" value="DUF2985"/>
    <property type="match status" value="1"/>
</dbReference>
<accession>A0ABR0F111</accession>
<keyword evidence="2" id="KW-0812">Transmembrane</keyword>
<organism evidence="3 4">
    <name type="scientific">Zasmidium cellare</name>
    <name type="common">Wine cellar mold</name>
    <name type="synonym">Racodium cellare</name>
    <dbReference type="NCBI Taxonomy" id="395010"/>
    <lineage>
        <taxon>Eukaryota</taxon>
        <taxon>Fungi</taxon>
        <taxon>Dikarya</taxon>
        <taxon>Ascomycota</taxon>
        <taxon>Pezizomycotina</taxon>
        <taxon>Dothideomycetes</taxon>
        <taxon>Dothideomycetidae</taxon>
        <taxon>Mycosphaerellales</taxon>
        <taxon>Mycosphaerellaceae</taxon>
        <taxon>Zasmidium</taxon>
    </lineage>
</organism>
<gene>
    <name evidence="3" type="ORF">PRZ48_001359</name>
</gene>
<sequence>MASSTPTSPVTGNNPFRRRGTSLSSVASAVASVTENVLSSDLPPGFFAATAEATSTAPTLAEIRRGSLGDGESRGQNQTRSRRISRTSRDIGDGPTPELRRRVTDLEAFPPLTEERTNVSGDENPVPCDTKPQVEEEEVRTATATTAGQSDGAHDAADGVRPLVRGGKVYTSGYIPPPKLPWTTSTVIGLKAFWKWFLTPLGFLITIYFLNIVAWGGMLFLLLCNASPAMCWAPDGNGGKYFNCDDINSPRRKWIEVDSQILNALFCVTGFGLAPWRFRDLYYLLSFRFANGEKHGQAKKMFGLRKLAGHYRTWYRLPGSDKLGSTSDQTDEALESDLRIPLPITKRADDPLTGVRAPPTAIWKVDFFVWCQIWNTIFQCCLSGFMWGMNRYNRPSWSTGLFIALAFIVAGAGGIASYVEGRRVKRVEGFMPSPAVQDALRRQNEDVELGLQQVRTGHESIHVGDDGKDKAVPR</sequence>
<comment type="caution">
    <text evidence="3">The sequence shown here is derived from an EMBL/GenBank/DDBJ whole genome shotgun (WGS) entry which is preliminary data.</text>
</comment>
<evidence type="ECO:0000256" key="2">
    <source>
        <dbReference type="SAM" id="Phobius"/>
    </source>
</evidence>
<keyword evidence="2" id="KW-1133">Transmembrane helix</keyword>
<feature type="compositionally biased region" description="Polar residues" evidence="1">
    <location>
        <begin position="1"/>
        <end position="14"/>
    </location>
</feature>
<feature type="region of interest" description="Disordered" evidence="1">
    <location>
        <begin position="52"/>
        <end position="158"/>
    </location>
</feature>
<protein>
    <submittedName>
        <fullName evidence="3">Uncharacterized protein</fullName>
    </submittedName>
</protein>
<dbReference type="PANTHER" id="PTHR35872">
    <property type="entry name" value="INTEGRAL MEMBRANE PROTEIN (AFU_ORTHOLOGUE AFUA_5G07110)"/>
    <property type="match status" value="1"/>
</dbReference>
<dbReference type="PANTHER" id="PTHR35872:SF1">
    <property type="entry name" value="ALPHA-L-RHAMNOSIDASE C"/>
    <property type="match status" value="1"/>
</dbReference>
<dbReference type="Proteomes" id="UP001305779">
    <property type="component" value="Unassembled WGS sequence"/>
</dbReference>
<dbReference type="EMBL" id="JAXOVC010000001">
    <property type="protein sequence ID" value="KAK4507624.1"/>
    <property type="molecule type" value="Genomic_DNA"/>
</dbReference>
<feature type="region of interest" description="Disordered" evidence="1">
    <location>
        <begin position="1"/>
        <end position="24"/>
    </location>
</feature>
<keyword evidence="2" id="KW-0472">Membrane</keyword>
<feature type="transmembrane region" description="Helical" evidence="2">
    <location>
        <begin position="399"/>
        <end position="419"/>
    </location>
</feature>
<name>A0ABR0F111_ZASCE</name>
<evidence type="ECO:0000313" key="4">
    <source>
        <dbReference type="Proteomes" id="UP001305779"/>
    </source>
</evidence>
<feature type="compositionally biased region" description="Basic and acidic residues" evidence="1">
    <location>
        <begin position="62"/>
        <end position="73"/>
    </location>
</feature>
<feature type="compositionally biased region" description="Basic and acidic residues" evidence="1">
    <location>
        <begin position="87"/>
        <end position="105"/>
    </location>
</feature>
<proteinExistence type="predicted"/>
<reference evidence="3 4" key="1">
    <citation type="journal article" date="2023" name="G3 (Bethesda)">
        <title>A chromosome-level genome assembly of Zasmidium syzygii isolated from banana leaves.</title>
        <authorList>
            <person name="van Westerhoven A.C."/>
            <person name="Mehrabi R."/>
            <person name="Talebi R."/>
            <person name="Steentjes M.B.F."/>
            <person name="Corcolon B."/>
            <person name="Chong P.A."/>
            <person name="Kema G.H.J."/>
            <person name="Seidl M.F."/>
        </authorList>
    </citation>
    <scope>NUCLEOTIDE SEQUENCE [LARGE SCALE GENOMIC DNA]</scope>
    <source>
        <strain evidence="3 4">P124</strain>
    </source>
</reference>
<feature type="transmembrane region" description="Helical" evidence="2">
    <location>
        <begin position="367"/>
        <end position="387"/>
    </location>
</feature>
<dbReference type="InterPro" id="IPR021369">
    <property type="entry name" value="DUF2985"/>
</dbReference>
<feature type="compositionally biased region" description="Low complexity" evidence="1">
    <location>
        <begin position="52"/>
        <end position="61"/>
    </location>
</feature>
<feature type="transmembrane region" description="Helical" evidence="2">
    <location>
        <begin position="201"/>
        <end position="223"/>
    </location>
</feature>
<keyword evidence="4" id="KW-1185">Reference proteome</keyword>
<evidence type="ECO:0000313" key="3">
    <source>
        <dbReference type="EMBL" id="KAK4507624.1"/>
    </source>
</evidence>